<evidence type="ECO:0000313" key="3">
    <source>
        <dbReference type="Proteomes" id="UP001595444"/>
    </source>
</evidence>
<dbReference type="RefSeq" id="WP_194213788.1">
    <property type="nucleotide sequence ID" value="NZ_CP061205.1"/>
</dbReference>
<gene>
    <name evidence="2" type="ORF">ACFOKA_11620</name>
</gene>
<dbReference type="InterPro" id="IPR011990">
    <property type="entry name" value="TPR-like_helical_dom_sf"/>
</dbReference>
<evidence type="ECO:0000313" key="2">
    <source>
        <dbReference type="EMBL" id="MFC3052551.1"/>
    </source>
</evidence>
<proteinExistence type="predicted"/>
<feature type="signal peptide" evidence="1">
    <location>
        <begin position="1"/>
        <end position="19"/>
    </location>
</feature>
<sequence>MRLLYMMFIVLLLSHVVTAASTDWTDHKKVKLEEKAAKAAKQGKWSLAIKYGEKALTANEALKSEAPEHYLNTLKNLNSYYEKANRLDEIEPRLEKAYTLSKQHLGVAHTTTYVSRNLLYKSLISKEAYERAIPLLREAITTLGTAPYADIKRHHYLKQLYSLYGLTGALENEEKALIEFLALDKSLYGTNDADNIKIIQNLANNYCLQNKIEAFNKITRTHDLRFACPQN</sequence>
<accession>A0ABV7D630</accession>
<feature type="chain" id="PRO_5045928301" description="Tetratricopeptide repeat protein" evidence="1">
    <location>
        <begin position="20"/>
        <end position="231"/>
    </location>
</feature>
<name>A0ABV7D630_9PROT</name>
<comment type="caution">
    <text evidence="2">The sequence shown here is derived from an EMBL/GenBank/DDBJ whole genome shotgun (WGS) entry which is preliminary data.</text>
</comment>
<dbReference type="EMBL" id="JBHRSL010000010">
    <property type="protein sequence ID" value="MFC3052551.1"/>
    <property type="molecule type" value="Genomic_DNA"/>
</dbReference>
<evidence type="ECO:0000256" key="1">
    <source>
        <dbReference type="SAM" id="SignalP"/>
    </source>
</evidence>
<dbReference type="Gene3D" id="1.25.40.10">
    <property type="entry name" value="Tetratricopeptide repeat domain"/>
    <property type="match status" value="1"/>
</dbReference>
<keyword evidence="3" id="KW-1185">Reference proteome</keyword>
<protein>
    <recommendedName>
        <fullName evidence="4">Tetratricopeptide repeat protein</fullName>
    </recommendedName>
</protein>
<reference evidence="3" key="1">
    <citation type="journal article" date="2019" name="Int. J. Syst. Evol. Microbiol.">
        <title>The Global Catalogue of Microorganisms (GCM) 10K type strain sequencing project: providing services to taxonomists for standard genome sequencing and annotation.</title>
        <authorList>
            <consortium name="The Broad Institute Genomics Platform"/>
            <consortium name="The Broad Institute Genome Sequencing Center for Infectious Disease"/>
            <person name="Wu L."/>
            <person name="Ma J."/>
        </authorList>
    </citation>
    <scope>NUCLEOTIDE SEQUENCE [LARGE SCALE GENOMIC DNA]</scope>
    <source>
        <strain evidence="3">KCTC 62164</strain>
    </source>
</reference>
<dbReference type="Proteomes" id="UP001595444">
    <property type="component" value="Unassembled WGS sequence"/>
</dbReference>
<keyword evidence="1" id="KW-0732">Signal</keyword>
<organism evidence="2 3">
    <name type="scientific">Kordiimonas pumila</name>
    <dbReference type="NCBI Taxonomy" id="2161677"/>
    <lineage>
        <taxon>Bacteria</taxon>
        <taxon>Pseudomonadati</taxon>
        <taxon>Pseudomonadota</taxon>
        <taxon>Alphaproteobacteria</taxon>
        <taxon>Kordiimonadales</taxon>
        <taxon>Kordiimonadaceae</taxon>
        <taxon>Kordiimonas</taxon>
    </lineage>
</organism>
<evidence type="ECO:0008006" key="4">
    <source>
        <dbReference type="Google" id="ProtNLM"/>
    </source>
</evidence>